<evidence type="ECO:0000313" key="3">
    <source>
        <dbReference type="EMBL" id="KAK2198154.1"/>
    </source>
</evidence>
<comment type="similarity">
    <text evidence="1">Belongs to the TBCC family.</text>
</comment>
<dbReference type="GO" id="GO:0007021">
    <property type="term" value="P:tubulin complex assembly"/>
    <property type="evidence" value="ECO:0007669"/>
    <property type="project" value="TreeGrafter"/>
</dbReference>
<dbReference type="GeneID" id="94335460"/>
<dbReference type="InterPro" id="IPR012945">
    <property type="entry name" value="Tubulin-bd_cofactor_C_dom"/>
</dbReference>
<reference evidence="3" key="1">
    <citation type="journal article" date="2023" name="Nat. Microbiol.">
        <title>Babesia duncani multi-omics identifies virulence factors and drug targets.</title>
        <authorList>
            <person name="Singh P."/>
            <person name="Lonardi S."/>
            <person name="Liang Q."/>
            <person name="Vydyam P."/>
            <person name="Khabirova E."/>
            <person name="Fang T."/>
            <person name="Gihaz S."/>
            <person name="Thekkiniath J."/>
            <person name="Munshi M."/>
            <person name="Abel S."/>
            <person name="Ciampossin L."/>
            <person name="Batugedara G."/>
            <person name="Gupta M."/>
            <person name="Lu X.M."/>
            <person name="Lenz T."/>
            <person name="Chakravarty S."/>
            <person name="Cornillot E."/>
            <person name="Hu Y."/>
            <person name="Ma W."/>
            <person name="Gonzalez L.M."/>
            <person name="Sanchez S."/>
            <person name="Estrada K."/>
            <person name="Sanchez-Flores A."/>
            <person name="Montero E."/>
            <person name="Harb O.S."/>
            <person name="Le Roch K.G."/>
            <person name="Mamoun C.B."/>
        </authorList>
    </citation>
    <scope>NUCLEOTIDE SEQUENCE</scope>
    <source>
        <strain evidence="3">WA1</strain>
    </source>
</reference>
<dbReference type="GO" id="GO:0007023">
    <property type="term" value="P:post-chaperonin tubulin folding pathway"/>
    <property type="evidence" value="ECO:0007669"/>
    <property type="project" value="InterPro"/>
</dbReference>
<dbReference type="InterPro" id="IPR017901">
    <property type="entry name" value="C-CAP_CF_C-like"/>
</dbReference>
<dbReference type="PANTHER" id="PTHR15139:SF0">
    <property type="entry name" value="TUBULIN-SPECIFIC CHAPERONE C"/>
    <property type="match status" value="1"/>
</dbReference>
<dbReference type="Gene3D" id="2.160.20.70">
    <property type="match status" value="1"/>
</dbReference>
<dbReference type="GO" id="GO:0005737">
    <property type="term" value="C:cytoplasm"/>
    <property type="evidence" value="ECO:0007669"/>
    <property type="project" value="TreeGrafter"/>
</dbReference>
<dbReference type="InterPro" id="IPR016098">
    <property type="entry name" value="CAP/MinC_C"/>
</dbReference>
<organism evidence="3 4">
    <name type="scientific">Babesia duncani</name>
    <dbReference type="NCBI Taxonomy" id="323732"/>
    <lineage>
        <taxon>Eukaryota</taxon>
        <taxon>Sar</taxon>
        <taxon>Alveolata</taxon>
        <taxon>Apicomplexa</taxon>
        <taxon>Aconoidasida</taxon>
        <taxon>Piroplasmida</taxon>
        <taxon>Babesiidae</taxon>
        <taxon>Babesia</taxon>
    </lineage>
</organism>
<gene>
    <name evidence="3" type="ORF">BdWA1_001162</name>
</gene>
<evidence type="ECO:0000256" key="1">
    <source>
        <dbReference type="ARBA" id="ARBA00008848"/>
    </source>
</evidence>
<dbReference type="RefSeq" id="XP_067804996.1">
    <property type="nucleotide sequence ID" value="XM_067946205.1"/>
</dbReference>
<dbReference type="PROSITE" id="PS51329">
    <property type="entry name" value="C_CAP_COFACTOR_C"/>
    <property type="match status" value="1"/>
</dbReference>
<dbReference type="Pfam" id="PF07986">
    <property type="entry name" value="TBCC"/>
    <property type="match status" value="1"/>
</dbReference>
<name>A0AAD9PNS6_9APIC</name>
<dbReference type="InterPro" id="IPR027684">
    <property type="entry name" value="TBCC"/>
</dbReference>
<sequence length="309" mass="34158">MENYLGGYETVEEADNLLKAASHIKSESEAKELVDKIKSCIKELLTISYPGPPNAAIYKTLNKALKVACSFGMEASPKPFSFKLGETNNTFVPTISKDNVETKDSVMVSGMDANETENVEPIIILEGGNITIRKQTNQRIVRTEEDLINIGSVIIENVTNCKILLLGIAQSVYIKNVIDCTIWVAIVNNSVILNTMSNSTLVTCSRQLRIGRCTGSKFYVNSTTPPIIESQYLNQLELCGMSQLLNDDKIKVIDFSWRKPGASTNWSSVPSKSVVNINTMEAEESQESTLDCSNNKTLVESDWEIINNL</sequence>
<keyword evidence="4" id="KW-1185">Reference proteome</keyword>
<dbReference type="KEGG" id="bdw:94335460"/>
<comment type="caution">
    <text evidence="3">The sequence shown here is derived from an EMBL/GenBank/DDBJ whole genome shotgun (WGS) entry which is preliminary data.</text>
</comment>
<accession>A0AAD9PNS6</accession>
<dbReference type="Proteomes" id="UP001214638">
    <property type="component" value="Unassembled WGS sequence"/>
</dbReference>
<feature type="domain" description="C-CAP/cofactor C-like" evidence="2">
    <location>
        <begin position="116"/>
        <end position="257"/>
    </location>
</feature>
<dbReference type="AlphaFoldDB" id="A0AAD9PNS6"/>
<protein>
    <submittedName>
        <fullName evidence="3">Bifunctional C-CAP-cofactor C-like domain/Tubulin binding cofactor C-like domain/Tubulin-specific chaperone C/Cyclase-associated protein CAP-septum formation inhibitor MinC</fullName>
    </submittedName>
</protein>
<dbReference type="EMBL" id="JALLKP010000001">
    <property type="protein sequence ID" value="KAK2198154.1"/>
    <property type="molecule type" value="Genomic_DNA"/>
</dbReference>
<evidence type="ECO:0000313" key="4">
    <source>
        <dbReference type="Proteomes" id="UP001214638"/>
    </source>
</evidence>
<evidence type="ECO:0000259" key="2">
    <source>
        <dbReference type="PROSITE" id="PS51329"/>
    </source>
</evidence>
<proteinExistence type="inferred from homology"/>
<dbReference type="PANTHER" id="PTHR15139">
    <property type="entry name" value="TUBULIN FOLDING COFACTOR C"/>
    <property type="match status" value="1"/>
</dbReference>